<dbReference type="VEuPathDB" id="VectorBase:MDOMA2_019866"/>
<dbReference type="VEuPathDB" id="VectorBase:MDOA013414"/>
<dbReference type="EnsemblMetazoa" id="MDOA013414-RA">
    <property type="protein sequence ID" value="MDOA013414-PA"/>
    <property type="gene ID" value="MDOA013414"/>
</dbReference>
<name>A0A1I8NB21_MUSDO</name>
<reference evidence="1" key="1">
    <citation type="submission" date="2020-05" db="UniProtKB">
        <authorList>
            <consortium name="EnsemblMetazoa"/>
        </authorList>
    </citation>
    <scope>IDENTIFICATION</scope>
    <source>
        <strain evidence="1">Aabys</strain>
    </source>
</reference>
<protein>
    <submittedName>
        <fullName evidence="1">Uncharacterized protein</fullName>
    </submittedName>
</protein>
<proteinExistence type="predicted"/>
<organism evidence="1">
    <name type="scientific">Musca domestica</name>
    <name type="common">House fly</name>
    <dbReference type="NCBI Taxonomy" id="7370"/>
    <lineage>
        <taxon>Eukaryota</taxon>
        <taxon>Metazoa</taxon>
        <taxon>Ecdysozoa</taxon>
        <taxon>Arthropoda</taxon>
        <taxon>Hexapoda</taxon>
        <taxon>Insecta</taxon>
        <taxon>Pterygota</taxon>
        <taxon>Neoptera</taxon>
        <taxon>Endopterygota</taxon>
        <taxon>Diptera</taxon>
        <taxon>Brachycera</taxon>
        <taxon>Muscomorpha</taxon>
        <taxon>Muscoidea</taxon>
        <taxon>Muscidae</taxon>
        <taxon>Musca</taxon>
    </lineage>
</organism>
<dbReference type="Gene3D" id="3.30.60.30">
    <property type="match status" value="1"/>
</dbReference>
<dbReference type="AlphaFoldDB" id="A0A1I8NB21"/>
<accession>A0A1I8NB21</accession>
<sequence length="114" mass="12581">MHLSTTATTVILMFLIGAALLHNSGVEGKSCKLKCPETISPVCAHFHRGGRKGFIICTFDNLCQLTARECTANEKWLSRPGRCERDNPDCVNYKPIKPPEKSPSKFSIKNIFGG</sequence>
<evidence type="ECO:0000313" key="1">
    <source>
        <dbReference type="EnsemblMetazoa" id="MDOA013414-PA"/>
    </source>
</evidence>